<dbReference type="SMART" id="SM00389">
    <property type="entry name" value="HOX"/>
    <property type="match status" value="1"/>
</dbReference>
<evidence type="ECO:0000256" key="3">
    <source>
        <dbReference type="ARBA" id="ARBA00023155"/>
    </source>
</evidence>
<dbReference type="SUPFAM" id="SSF46689">
    <property type="entry name" value="Homeodomain-like"/>
    <property type="match status" value="1"/>
</dbReference>
<evidence type="ECO:0000313" key="9">
    <source>
        <dbReference type="EMBL" id="OAJ43483.1"/>
    </source>
</evidence>
<dbReference type="PANTHER" id="PTHR24208">
    <property type="entry name" value="LIM/HOMEOBOX PROTEIN LHX"/>
    <property type="match status" value="1"/>
</dbReference>
<dbReference type="OrthoDB" id="6159439at2759"/>
<dbReference type="InterPro" id="IPR050453">
    <property type="entry name" value="LIM_Homeobox_TF"/>
</dbReference>
<dbReference type="Gene3D" id="1.10.10.60">
    <property type="entry name" value="Homeodomain-like"/>
    <property type="match status" value="1"/>
</dbReference>
<dbReference type="CDD" id="cd00086">
    <property type="entry name" value="homeodomain"/>
    <property type="match status" value="1"/>
</dbReference>
<dbReference type="VEuPathDB" id="FungiDB:BDEG_26841"/>
<keyword evidence="3 5" id="KW-0371">Homeobox</keyword>
<evidence type="ECO:0000256" key="1">
    <source>
        <dbReference type="ARBA" id="ARBA00004123"/>
    </source>
</evidence>
<feature type="compositionally biased region" description="Polar residues" evidence="7">
    <location>
        <begin position="258"/>
        <end position="271"/>
    </location>
</feature>
<dbReference type="AlphaFoldDB" id="A0A177WTS2"/>
<dbReference type="STRING" id="403673.A0A177WTS2"/>
<dbReference type="GO" id="GO:0005634">
    <property type="term" value="C:nucleus"/>
    <property type="evidence" value="ECO:0007669"/>
    <property type="project" value="UniProtKB-SubCell"/>
</dbReference>
<evidence type="ECO:0000313" key="10">
    <source>
        <dbReference type="Proteomes" id="UP000077115"/>
    </source>
</evidence>
<evidence type="ECO:0000256" key="2">
    <source>
        <dbReference type="ARBA" id="ARBA00023125"/>
    </source>
</evidence>
<dbReference type="PROSITE" id="PS00027">
    <property type="entry name" value="HOMEOBOX_1"/>
    <property type="match status" value="1"/>
</dbReference>
<dbReference type="InterPro" id="IPR009057">
    <property type="entry name" value="Homeodomain-like_sf"/>
</dbReference>
<dbReference type="FunFam" id="1.10.10.60:FF:000930">
    <property type="match status" value="1"/>
</dbReference>
<feature type="DNA-binding region" description="Homeobox" evidence="5">
    <location>
        <begin position="14"/>
        <end position="73"/>
    </location>
</feature>
<dbReference type="Proteomes" id="UP000077115">
    <property type="component" value="Unassembled WGS sequence"/>
</dbReference>
<keyword evidence="4 5" id="KW-0539">Nucleus</keyword>
<gene>
    <name evidence="9" type="ORF">BDEG_26841</name>
</gene>
<dbReference type="InterPro" id="IPR001356">
    <property type="entry name" value="HD"/>
</dbReference>
<dbReference type="EMBL" id="DS022310">
    <property type="protein sequence ID" value="OAJ43483.1"/>
    <property type="molecule type" value="Genomic_DNA"/>
</dbReference>
<feature type="region of interest" description="Disordered" evidence="7">
    <location>
        <begin position="252"/>
        <end position="283"/>
    </location>
</feature>
<dbReference type="GO" id="GO:0000977">
    <property type="term" value="F:RNA polymerase II transcription regulatory region sequence-specific DNA binding"/>
    <property type="evidence" value="ECO:0007669"/>
    <property type="project" value="TreeGrafter"/>
</dbReference>
<proteinExistence type="predicted"/>
<evidence type="ECO:0000256" key="6">
    <source>
        <dbReference type="RuleBase" id="RU000682"/>
    </source>
</evidence>
<dbReference type="Pfam" id="PF00046">
    <property type="entry name" value="Homeodomain"/>
    <property type="match status" value="1"/>
</dbReference>
<name>A0A177WTS2_BATDL</name>
<dbReference type="PANTHER" id="PTHR24208:SF166">
    <property type="entry name" value="LIM HOMEOBOX TRANSCRIPTION FACTOR 1 ALPHA, ISOFORM B"/>
    <property type="match status" value="1"/>
</dbReference>
<evidence type="ECO:0000256" key="7">
    <source>
        <dbReference type="SAM" id="MobiDB-lite"/>
    </source>
</evidence>
<dbReference type="GO" id="GO:0000981">
    <property type="term" value="F:DNA-binding transcription factor activity, RNA polymerase II-specific"/>
    <property type="evidence" value="ECO:0007669"/>
    <property type="project" value="InterPro"/>
</dbReference>
<sequence length="535" mass="57864">MQSFSEQPNPIPVYRQKRLRISDAQLRLLHAAYSENRFPPLPMRQYLAEQTGMTCRAVQIWFQNKRQTERRLSGANLVGKSGSTFIGTLQPHTVSSTSIASHTSLAVSTDSAPTGSTSASSMTGTSLASPFSSSTLIQPTFYQASGIYENAANYNNSNSTNYHQHYHSPTKEVADFNNAMGSFRTSDPFGSRAAVAPQIGYSFGYHAHSPSRGEVTAQLDSWQRLLPGDDNFEHTRPSIHDKMVESSMYHAHPDQDTHAGQSASTLASGSFSHHHRTPSQAAISSPIALRPSVALQQRPPFRLPVPAALKTYQHVSDLHSQANLSPHIQSASISKSFPSDSGSHLMRWPSSSAMLTSPILPPLRSNSEASGALDGLHHYPSMNTLKISPHSPPSFDRPSLSSQSMTCRYADNTINAALPALAASAEPDSMPLSNSYTPPLSATIISTPPYQVISSVKPELAPPSLMDQSPLPTSTSTILNTPVSPATFDRPLPLDYTTTLPRCTSNNLSYSVEEVAIQALMGLKHSSRKGSVSNL</sequence>
<keyword evidence="2 5" id="KW-0238">DNA-binding</keyword>
<comment type="subcellular location">
    <subcellularLocation>
        <location evidence="1 5 6">Nucleus</location>
    </subcellularLocation>
</comment>
<reference evidence="9 10" key="2">
    <citation type="submission" date="2016-05" db="EMBL/GenBank/DDBJ databases">
        <title>Lineage-specific infection strategies underlie the spectrum of fungal disease in amphibians.</title>
        <authorList>
            <person name="Cuomo C.A."/>
            <person name="Farrer R.A."/>
            <person name="James T."/>
            <person name="Longcore J."/>
            <person name="Birren B."/>
        </authorList>
    </citation>
    <scope>NUCLEOTIDE SEQUENCE [LARGE SCALE GENOMIC DNA]</scope>
    <source>
        <strain evidence="9 10">JEL423</strain>
    </source>
</reference>
<organism evidence="9 10">
    <name type="scientific">Batrachochytrium dendrobatidis (strain JEL423)</name>
    <dbReference type="NCBI Taxonomy" id="403673"/>
    <lineage>
        <taxon>Eukaryota</taxon>
        <taxon>Fungi</taxon>
        <taxon>Fungi incertae sedis</taxon>
        <taxon>Chytridiomycota</taxon>
        <taxon>Chytridiomycota incertae sedis</taxon>
        <taxon>Chytridiomycetes</taxon>
        <taxon>Rhizophydiales</taxon>
        <taxon>Rhizophydiales incertae sedis</taxon>
        <taxon>Batrachochytrium</taxon>
    </lineage>
</organism>
<dbReference type="InterPro" id="IPR017970">
    <property type="entry name" value="Homeobox_CS"/>
</dbReference>
<evidence type="ECO:0000256" key="4">
    <source>
        <dbReference type="ARBA" id="ARBA00023242"/>
    </source>
</evidence>
<feature type="domain" description="Homeobox" evidence="8">
    <location>
        <begin position="12"/>
        <end position="72"/>
    </location>
</feature>
<protein>
    <recommendedName>
        <fullName evidence="8">Homeobox domain-containing protein</fullName>
    </recommendedName>
</protein>
<reference evidence="9 10" key="1">
    <citation type="submission" date="2006-10" db="EMBL/GenBank/DDBJ databases">
        <title>The Genome Sequence of Batrachochytrium dendrobatidis JEL423.</title>
        <authorList>
            <consortium name="The Broad Institute Genome Sequencing Platform"/>
            <person name="Birren B."/>
            <person name="Lander E."/>
            <person name="Galagan J."/>
            <person name="Cuomo C."/>
            <person name="Devon K."/>
            <person name="Jaffe D."/>
            <person name="Butler J."/>
            <person name="Alvarez P."/>
            <person name="Gnerre S."/>
            <person name="Grabherr M."/>
            <person name="Kleber M."/>
            <person name="Mauceli E."/>
            <person name="Brockman W."/>
            <person name="Young S."/>
            <person name="LaButti K."/>
            <person name="Sykes S."/>
            <person name="DeCaprio D."/>
            <person name="Crawford M."/>
            <person name="Koehrsen M."/>
            <person name="Engels R."/>
            <person name="Montgomery P."/>
            <person name="Pearson M."/>
            <person name="Howarth C."/>
            <person name="Larson L."/>
            <person name="White J."/>
            <person name="O'Leary S."/>
            <person name="Kodira C."/>
            <person name="Zeng Q."/>
            <person name="Yandava C."/>
            <person name="Alvarado L."/>
            <person name="Longcore J."/>
            <person name="James T."/>
        </authorList>
    </citation>
    <scope>NUCLEOTIDE SEQUENCE [LARGE SCALE GENOMIC DNA]</scope>
    <source>
        <strain evidence="9 10">JEL423</strain>
    </source>
</reference>
<evidence type="ECO:0000256" key="5">
    <source>
        <dbReference type="PROSITE-ProRule" id="PRU00108"/>
    </source>
</evidence>
<dbReference type="PROSITE" id="PS50071">
    <property type="entry name" value="HOMEOBOX_2"/>
    <property type="match status" value="1"/>
</dbReference>
<accession>A0A177WTS2</accession>
<evidence type="ECO:0000259" key="8">
    <source>
        <dbReference type="PROSITE" id="PS50071"/>
    </source>
</evidence>